<dbReference type="GO" id="GO:0005654">
    <property type="term" value="C:nucleoplasm"/>
    <property type="evidence" value="ECO:0007669"/>
    <property type="project" value="UniProtKB-ARBA"/>
</dbReference>
<feature type="region of interest" description="Disordered" evidence="6">
    <location>
        <begin position="345"/>
        <end position="414"/>
    </location>
</feature>
<reference evidence="7 8" key="1">
    <citation type="submission" date="2019-07" db="EMBL/GenBank/DDBJ databases">
        <authorList>
            <person name="Jastrzebski P J."/>
            <person name="Paukszto L."/>
            <person name="Jastrzebski P J."/>
        </authorList>
    </citation>
    <scope>NUCLEOTIDE SEQUENCE [LARGE SCALE GENOMIC DNA]</scope>
    <source>
        <strain evidence="7 8">WMS-il1</strain>
    </source>
</reference>
<evidence type="ECO:0000256" key="6">
    <source>
        <dbReference type="SAM" id="MobiDB-lite"/>
    </source>
</evidence>
<keyword evidence="4" id="KW-0804">Transcription</keyword>
<feature type="compositionally biased region" description="Acidic residues" evidence="6">
    <location>
        <begin position="43"/>
        <end position="52"/>
    </location>
</feature>
<proteinExistence type="predicted"/>
<evidence type="ECO:0000256" key="4">
    <source>
        <dbReference type="ARBA" id="ARBA00023163"/>
    </source>
</evidence>
<dbReference type="Proteomes" id="UP000321570">
    <property type="component" value="Unassembled WGS sequence"/>
</dbReference>
<dbReference type="AlphaFoldDB" id="A0A564ZBY0"/>
<evidence type="ECO:0000256" key="3">
    <source>
        <dbReference type="ARBA" id="ARBA00023015"/>
    </source>
</evidence>
<dbReference type="SMART" id="SM01401">
    <property type="entry name" value="Sds3"/>
    <property type="match status" value="1"/>
</dbReference>
<accession>A0A564ZBY0</accession>
<dbReference type="EMBL" id="CABIJS010000708">
    <property type="protein sequence ID" value="VUZ56987.1"/>
    <property type="molecule type" value="Genomic_DNA"/>
</dbReference>
<dbReference type="InterPro" id="IPR013907">
    <property type="entry name" value="Sds3"/>
</dbReference>
<dbReference type="Pfam" id="PF08598">
    <property type="entry name" value="Sds3"/>
    <property type="match status" value="1"/>
</dbReference>
<protein>
    <recommendedName>
        <fullName evidence="9">Sin3 histone deacetylase corepressor complex component SDS3</fullName>
    </recommendedName>
</protein>
<evidence type="ECO:0008006" key="9">
    <source>
        <dbReference type="Google" id="ProtNLM"/>
    </source>
</evidence>
<feature type="region of interest" description="Disordered" evidence="6">
    <location>
        <begin position="17"/>
        <end position="52"/>
    </location>
</feature>
<evidence type="ECO:0000313" key="7">
    <source>
        <dbReference type="EMBL" id="VUZ56987.1"/>
    </source>
</evidence>
<dbReference type="GO" id="GO:0010468">
    <property type="term" value="P:regulation of gene expression"/>
    <property type="evidence" value="ECO:0007669"/>
    <property type="project" value="UniProtKB-ARBA"/>
</dbReference>
<dbReference type="PANTHER" id="PTHR21964">
    <property type="entry name" value="BREAST CANCER METASTASIS-SUPPRESSOR 1"/>
    <property type="match status" value="1"/>
</dbReference>
<feature type="compositionally biased region" description="Basic and acidic residues" evidence="6">
    <location>
        <begin position="384"/>
        <end position="410"/>
    </location>
</feature>
<evidence type="ECO:0000256" key="5">
    <source>
        <dbReference type="ARBA" id="ARBA00023242"/>
    </source>
</evidence>
<keyword evidence="5" id="KW-0539">Nucleus</keyword>
<keyword evidence="8" id="KW-1185">Reference proteome</keyword>
<keyword evidence="3" id="KW-0805">Transcription regulation</keyword>
<evidence type="ECO:0000256" key="2">
    <source>
        <dbReference type="ARBA" id="ARBA00022491"/>
    </source>
</evidence>
<sequence>MIDSFLHIQLPLPSMSFKRPFRNDPLPNRERENNDPQSSSPTENEDTPDSEQELIKKLEAYALQLKQIEAGTHPEFIKSSKKIESWLEDQKIRGQILHEHKIDEIHGQYDREVRTCDHDCALEKRRLQDNLIGLCEDLKRHLEKDKTNIELTATGDVLEMKPTVTRKLRRRAQEMVSNMAGVGINGNSTTKLSYWGEINLYNTSWIVKAKNAKNELSPSPTNREENVIPTMTSFGNLFGSMGVDLDDGKSLLNHFRASLTRNNSHSDSGSHSNGRPSTLLAQSLLASAKPSPVAAAVVPGLMGSVNTPPPKRKKPQSVLPQAQLNMLLPQNDIYSDLTLIHRACGKPPSSSTTGTSRKHGTEGSASSVRSGPGSPPLTRGAGGRGEEGDRHGRRGGDRRGDRYGHHHGDEASSNAPRVWIDDGALFIGQSCYRVGSQLCLESHGCNGTVSGVGVQDIQIRRASDNGVVRITLQQLRLGRYIITPLKPRQ</sequence>
<evidence type="ECO:0000313" key="8">
    <source>
        <dbReference type="Proteomes" id="UP000321570"/>
    </source>
</evidence>
<keyword evidence="2" id="KW-0678">Repressor</keyword>
<comment type="subcellular location">
    <subcellularLocation>
        <location evidence="1">Nucleus</location>
    </subcellularLocation>
</comment>
<name>A0A564ZBY0_HYMDI</name>
<organism evidence="7 8">
    <name type="scientific">Hymenolepis diminuta</name>
    <name type="common">Rat tapeworm</name>
    <dbReference type="NCBI Taxonomy" id="6216"/>
    <lineage>
        <taxon>Eukaryota</taxon>
        <taxon>Metazoa</taxon>
        <taxon>Spiralia</taxon>
        <taxon>Lophotrochozoa</taxon>
        <taxon>Platyhelminthes</taxon>
        <taxon>Cestoda</taxon>
        <taxon>Eucestoda</taxon>
        <taxon>Cyclophyllidea</taxon>
        <taxon>Hymenolepididae</taxon>
        <taxon>Hymenolepis</taxon>
    </lineage>
</organism>
<evidence type="ECO:0000256" key="1">
    <source>
        <dbReference type="ARBA" id="ARBA00004123"/>
    </source>
</evidence>
<gene>
    <name evidence="7" type="ORF">WMSIL1_LOCUS14537</name>
</gene>